<evidence type="ECO:0000256" key="5">
    <source>
        <dbReference type="SAM" id="SignalP"/>
    </source>
</evidence>
<dbReference type="Proteomes" id="UP000317243">
    <property type="component" value="Unassembled WGS sequence"/>
</dbReference>
<gene>
    <name evidence="7" type="primary">ppiB_2</name>
    <name evidence="7" type="ORF">KOR42_37130</name>
</gene>
<dbReference type="AlphaFoldDB" id="A0A5C5WIS3"/>
<feature type="domain" description="PPIase cyclophilin-type" evidence="6">
    <location>
        <begin position="215"/>
        <end position="352"/>
    </location>
</feature>
<dbReference type="PROSITE" id="PS00170">
    <property type="entry name" value="CSA_PPIASE_1"/>
    <property type="match status" value="1"/>
</dbReference>
<proteinExistence type="inferred from homology"/>
<protein>
    <recommendedName>
        <fullName evidence="2">peptidylprolyl isomerase</fullName>
        <ecNumber evidence="2">5.2.1.8</ecNumber>
    </recommendedName>
</protein>
<dbReference type="InterPro" id="IPR044666">
    <property type="entry name" value="Cyclophilin_A-like"/>
</dbReference>
<sequence length="376" mass="41919" precursor="true">MIRMLQSMTINLTLLSMLCLTQPLIAQDASPQKSWEELVKVRNESFARLKEIQNTVREASPEDRQTLTIEYATIVQRMQNDVIPPLMKLVPAQIESNPDDAETREIAAEMMRYAFARNDYPIAIVMANALLKGEPSNKLAINILGISQFADHQFEDANRVLTLAEERGDLIPDLGGRYIDNTKSYIDYWKAEKKIREAEAAAQGEDALPRVKFTTPKGEIILELFENEAPNTVANFVNLVESGFYNGLKFHRVLAGFMAQGGCPHSKDGDPGQPGTGGPGYTIKCEAYRPDARRHFAGTLSMAHAGRDTGGSQFFITHLPTPHLDQEIAPTSVHTVFGRVLEGLDVARALQQEDEIISAEVIRKRNHDYIPKTTPE</sequence>
<dbReference type="RefSeq" id="WP_315861342.1">
    <property type="nucleotide sequence ID" value="NZ_SIHI01000015.1"/>
</dbReference>
<keyword evidence="3" id="KW-0697">Rotamase</keyword>
<dbReference type="PANTHER" id="PTHR45625:SF4">
    <property type="entry name" value="PEPTIDYLPROLYL ISOMERASE DOMAIN AND WD REPEAT-CONTAINING PROTEIN 1"/>
    <property type="match status" value="1"/>
</dbReference>
<organism evidence="7 8">
    <name type="scientific">Thalassoglobus neptunius</name>
    <dbReference type="NCBI Taxonomy" id="1938619"/>
    <lineage>
        <taxon>Bacteria</taxon>
        <taxon>Pseudomonadati</taxon>
        <taxon>Planctomycetota</taxon>
        <taxon>Planctomycetia</taxon>
        <taxon>Planctomycetales</taxon>
        <taxon>Planctomycetaceae</taxon>
        <taxon>Thalassoglobus</taxon>
    </lineage>
</organism>
<accession>A0A5C5WIS3</accession>
<feature type="chain" id="PRO_5022668594" description="peptidylprolyl isomerase" evidence="5">
    <location>
        <begin position="27"/>
        <end position="376"/>
    </location>
</feature>
<name>A0A5C5WIS3_9PLAN</name>
<evidence type="ECO:0000259" key="6">
    <source>
        <dbReference type="PROSITE" id="PS50072"/>
    </source>
</evidence>
<evidence type="ECO:0000313" key="7">
    <source>
        <dbReference type="EMBL" id="TWT50029.1"/>
    </source>
</evidence>
<dbReference type="PRINTS" id="PR00153">
    <property type="entry name" value="CSAPPISMRASE"/>
</dbReference>
<dbReference type="SUPFAM" id="SSF50891">
    <property type="entry name" value="Cyclophilin-like"/>
    <property type="match status" value="1"/>
</dbReference>
<evidence type="ECO:0000256" key="3">
    <source>
        <dbReference type="ARBA" id="ARBA00023110"/>
    </source>
</evidence>
<dbReference type="Gene3D" id="2.40.100.10">
    <property type="entry name" value="Cyclophilin-like"/>
    <property type="match status" value="1"/>
</dbReference>
<dbReference type="PANTHER" id="PTHR45625">
    <property type="entry name" value="PEPTIDYL-PROLYL CIS-TRANS ISOMERASE-RELATED"/>
    <property type="match status" value="1"/>
</dbReference>
<dbReference type="PROSITE" id="PS50072">
    <property type="entry name" value="CSA_PPIASE_2"/>
    <property type="match status" value="1"/>
</dbReference>
<evidence type="ECO:0000256" key="1">
    <source>
        <dbReference type="ARBA" id="ARBA00007365"/>
    </source>
</evidence>
<dbReference type="InterPro" id="IPR020892">
    <property type="entry name" value="Cyclophilin-type_PPIase_CS"/>
</dbReference>
<feature type="signal peptide" evidence="5">
    <location>
        <begin position="1"/>
        <end position="26"/>
    </location>
</feature>
<dbReference type="GO" id="GO:0006457">
    <property type="term" value="P:protein folding"/>
    <property type="evidence" value="ECO:0007669"/>
    <property type="project" value="InterPro"/>
</dbReference>
<dbReference type="EMBL" id="SIHI01000015">
    <property type="protein sequence ID" value="TWT50029.1"/>
    <property type="molecule type" value="Genomic_DNA"/>
</dbReference>
<reference evidence="7 8" key="1">
    <citation type="submission" date="2019-02" db="EMBL/GenBank/DDBJ databases">
        <title>Deep-cultivation of Planctomycetes and their phenomic and genomic characterization uncovers novel biology.</title>
        <authorList>
            <person name="Wiegand S."/>
            <person name="Jogler M."/>
            <person name="Boedeker C."/>
            <person name="Pinto D."/>
            <person name="Vollmers J."/>
            <person name="Rivas-Marin E."/>
            <person name="Kohn T."/>
            <person name="Peeters S.H."/>
            <person name="Heuer A."/>
            <person name="Rast P."/>
            <person name="Oberbeckmann S."/>
            <person name="Bunk B."/>
            <person name="Jeske O."/>
            <person name="Meyerdierks A."/>
            <person name="Storesund J.E."/>
            <person name="Kallscheuer N."/>
            <person name="Luecker S."/>
            <person name="Lage O.M."/>
            <person name="Pohl T."/>
            <person name="Merkel B.J."/>
            <person name="Hornburger P."/>
            <person name="Mueller R.-W."/>
            <person name="Bruemmer F."/>
            <person name="Labrenz M."/>
            <person name="Spormann A.M."/>
            <person name="Op Den Camp H."/>
            <person name="Overmann J."/>
            <person name="Amann R."/>
            <person name="Jetten M.S.M."/>
            <person name="Mascher T."/>
            <person name="Medema M.H."/>
            <person name="Devos D.P."/>
            <person name="Kaster A.-K."/>
            <person name="Ovreas L."/>
            <person name="Rohde M."/>
            <person name="Galperin M.Y."/>
            <person name="Jogler C."/>
        </authorList>
    </citation>
    <scope>NUCLEOTIDE SEQUENCE [LARGE SCALE GENOMIC DNA]</scope>
    <source>
        <strain evidence="7 8">KOR42</strain>
    </source>
</reference>
<comment type="caution">
    <text evidence="7">The sequence shown here is derived from an EMBL/GenBank/DDBJ whole genome shotgun (WGS) entry which is preliminary data.</text>
</comment>
<keyword evidence="4 7" id="KW-0413">Isomerase</keyword>
<dbReference type="Pfam" id="PF00160">
    <property type="entry name" value="Pro_isomerase"/>
    <property type="match status" value="1"/>
</dbReference>
<dbReference type="CDD" id="cd00317">
    <property type="entry name" value="cyclophilin"/>
    <property type="match status" value="1"/>
</dbReference>
<evidence type="ECO:0000256" key="2">
    <source>
        <dbReference type="ARBA" id="ARBA00013194"/>
    </source>
</evidence>
<dbReference type="InterPro" id="IPR002130">
    <property type="entry name" value="Cyclophilin-type_PPIase_dom"/>
</dbReference>
<evidence type="ECO:0000313" key="8">
    <source>
        <dbReference type="Proteomes" id="UP000317243"/>
    </source>
</evidence>
<dbReference type="EC" id="5.2.1.8" evidence="2"/>
<comment type="similarity">
    <text evidence="1">Belongs to the cyclophilin-type PPIase family.</text>
</comment>
<dbReference type="GO" id="GO:0003755">
    <property type="term" value="F:peptidyl-prolyl cis-trans isomerase activity"/>
    <property type="evidence" value="ECO:0007669"/>
    <property type="project" value="UniProtKB-KW"/>
</dbReference>
<keyword evidence="8" id="KW-1185">Reference proteome</keyword>
<evidence type="ECO:0000256" key="4">
    <source>
        <dbReference type="ARBA" id="ARBA00023235"/>
    </source>
</evidence>
<keyword evidence="5" id="KW-0732">Signal</keyword>
<dbReference type="InterPro" id="IPR029000">
    <property type="entry name" value="Cyclophilin-like_dom_sf"/>
</dbReference>